<dbReference type="EMBL" id="JBBPFD010000015">
    <property type="protein sequence ID" value="KAK7896038.1"/>
    <property type="molecule type" value="Genomic_DNA"/>
</dbReference>
<proteinExistence type="predicted"/>
<sequence length="222" mass="25567">MCCSTTQFTCLNRSSPASETVVRGAQELPGTALVWRQQEDSAQTQFEQNQEGTPQAEPLEGLHWQENQCQQHMEDQEKRRTRRNGRKWKENLDPEERRASLHLNVQAEVRNSAPCRQKQSRVRAEAQCCSQSGRVKTTVARSAITGVLHVTILREQTLVHIHIQEVHRLTHGLSRPQRPLRQQKEHTQGCYVQVWLTSDPRSHSRTPNIRSSRPSCPHKFTV</sequence>
<accession>A0AAW0NHM3</accession>
<dbReference type="Proteomes" id="UP001460270">
    <property type="component" value="Unassembled WGS sequence"/>
</dbReference>
<organism evidence="2 3">
    <name type="scientific">Mugilogobius chulae</name>
    <name type="common">yellowstripe goby</name>
    <dbReference type="NCBI Taxonomy" id="88201"/>
    <lineage>
        <taxon>Eukaryota</taxon>
        <taxon>Metazoa</taxon>
        <taxon>Chordata</taxon>
        <taxon>Craniata</taxon>
        <taxon>Vertebrata</taxon>
        <taxon>Euteleostomi</taxon>
        <taxon>Actinopterygii</taxon>
        <taxon>Neopterygii</taxon>
        <taxon>Teleostei</taxon>
        <taxon>Neoteleostei</taxon>
        <taxon>Acanthomorphata</taxon>
        <taxon>Gobiaria</taxon>
        <taxon>Gobiiformes</taxon>
        <taxon>Gobioidei</taxon>
        <taxon>Gobiidae</taxon>
        <taxon>Gobionellinae</taxon>
        <taxon>Mugilogobius</taxon>
    </lineage>
</organism>
<evidence type="ECO:0000256" key="1">
    <source>
        <dbReference type="SAM" id="MobiDB-lite"/>
    </source>
</evidence>
<feature type="compositionally biased region" description="Polar residues" evidence="1">
    <location>
        <begin position="205"/>
        <end position="214"/>
    </location>
</feature>
<name>A0AAW0NHM3_9GOBI</name>
<reference evidence="3" key="1">
    <citation type="submission" date="2024-04" db="EMBL/GenBank/DDBJ databases">
        <title>Salinicola lusitanus LLJ914,a marine bacterium isolated from the Okinawa Trough.</title>
        <authorList>
            <person name="Li J."/>
        </authorList>
    </citation>
    <scope>NUCLEOTIDE SEQUENCE [LARGE SCALE GENOMIC DNA]</scope>
</reference>
<feature type="region of interest" description="Disordered" evidence="1">
    <location>
        <begin position="200"/>
        <end position="222"/>
    </location>
</feature>
<evidence type="ECO:0000313" key="3">
    <source>
        <dbReference type="Proteomes" id="UP001460270"/>
    </source>
</evidence>
<gene>
    <name evidence="2" type="ORF">WMY93_021363</name>
</gene>
<feature type="region of interest" description="Disordered" evidence="1">
    <location>
        <begin position="69"/>
        <end position="95"/>
    </location>
</feature>
<keyword evidence="3" id="KW-1185">Reference proteome</keyword>
<evidence type="ECO:0000313" key="2">
    <source>
        <dbReference type="EMBL" id="KAK7896038.1"/>
    </source>
</evidence>
<comment type="caution">
    <text evidence="2">The sequence shown here is derived from an EMBL/GenBank/DDBJ whole genome shotgun (WGS) entry which is preliminary data.</text>
</comment>
<protein>
    <submittedName>
        <fullName evidence="2">Uncharacterized protein</fullName>
    </submittedName>
</protein>
<dbReference type="AlphaFoldDB" id="A0AAW0NHM3"/>